<protein>
    <submittedName>
        <fullName evidence="2">6066_t:CDS:1</fullName>
    </submittedName>
</protein>
<name>A0A9N9NGK3_9GLOM</name>
<reference evidence="2" key="1">
    <citation type="submission" date="2021-06" db="EMBL/GenBank/DDBJ databases">
        <authorList>
            <person name="Kallberg Y."/>
            <person name="Tangrot J."/>
            <person name="Rosling A."/>
        </authorList>
    </citation>
    <scope>NUCLEOTIDE SEQUENCE</scope>
    <source>
        <strain evidence="2">IN212</strain>
    </source>
</reference>
<comment type="caution">
    <text evidence="2">The sequence shown here is derived from an EMBL/GenBank/DDBJ whole genome shotgun (WGS) entry which is preliminary data.</text>
</comment>
<organism evidence="2 3">
    <name type="scientific">Racocetra fulgida</name>
    <dbReference type="NCBI Taxonomy" id="60492"/>
    <lineage>
        <taxon>Eukaryota</taxon>
        <taxon>Fungi</taxon>
        <taxon>Fungi incertae sedis</taxon>
        <taxon>Mucoromycota</taxon>
        <taxon>Glomeromycotina</taxon>
        <taxon>Glomeromycetes</taxon>
        <taxon>Diversisporales</taxon>
        <taxon>Gigasporaceae</taxon>
        <taxon>Racocetra</taxon>
    </lineage>
</organism>
<gene>
    <name evidence="2" type="ORF">RFULGI_LOCUS12236</name>
</gene>
<accession>A0A9N9NGK3</accession>
<feature type="compositionally biased region" description="Acidic residues" evidence="1">
    <location>
        <begin position="34"/>
        <end position="48"/>
    </location>
</feature>
<sequence>MEEKEERYESGRQDRGYRTPSNHGSRERCAYMVSDDEGGAVDSDEKEA</sequence>
<proteinExistence type="predicted"/>
<keyword evidence="3" id="KW-1185">Reference proteome</keyword>
<feature type="compositionally biased region" description="Basic and acidic residues" evidence="1">
    <location>
        <begin position="1"/>
        <end position="17"/>
    </location>
</feature>
<evidence type="ECO:0000313" key="3">
    <source>
        <dbReference type="Proteomes" id="UP000789396"/>
    </source>
</evidence>
<feature type="region of interest" description="Disordered" evidence="1">
    <location>
        <begin position="1"/>
        <end position="48"/>
    </location>
</feature>
<evidence type="ECO:0000256" key="1">
    <source>
        <dbReference type="SAM" id="MobiDB-lite"/>
    </source>
</evidence>
<dbReference type="Proteomes" id="UP000789396">
    <property type="component" value="Unassembled WGS sequence"/>
</dbReference>
<dbReference type="EMBL" id="CAJVPZ010028805">
    <property type="protein sequence ID" value="CAG8732391.1"/>
    <property type="molecule type" value="Genomic_DNA"/>
</dbReference>
<dbReference type="AlphaFoldDB" id="A0A9N9NGK3"/>
<evidence type="ECO:0000313" key="2">
    <source>
        <dbReference type="EMBL" id="CAG8732391.1"/>
    </source>
</evidence>